<dbReference type="Pfam" id="PF00145">
    <property type="entry name" value="DNA_methylase"/>
    <property type="match status" value="1"/>
</dbReference>
<accession>A0A6A6YHN0</accession>
<dbReference type="SUPFAM" id="SSF52540">
    <property type="entry name" value="P-loop containing nucleoside triphosphate hydrolases"/>
    <property type="match status" value="2"/>
</dbReference>
<dbReference type="GO" id="GO:0016787">
    <property type="term" value="F:hydrolase activity"/>
    <property type="evidence" value="ECO:0007669"/>
    <property type="project" value="UniProtKB-KW"/>
</dbReference>
<dbReference type="InterPro" id="IPR001650">
    <property type="entry name" value="Helicase_C-like"/>
</dbReference>
<dbReference type="Pfam" id="PF00176">
    <property type="entry name" value="SNF2-rel_dom"/>
    <property type="match status" value="1"/>
</dbReference>
<sequence>MLSRITSFFSPAQGQKRSHAEFEQNTAAGAEDDRDELMPDYIAETRKPTAPRKPISALKPTPARKRAPTRTPAPTRKPAPARRLDPARKLKTTGKPATPRKPLDNVRVTSQRANATVLPPKRMILSHVEIPVIKKRMNPLPTPRSATSTAAPAITATENDLEDSSPARPRRKRARVSYVETWNIPVSDDSSNEVDDEESDSASTFSREEEMELDESSDYEEDSAHSDESSEDMIEDPGEEDVDVDVDDAASVNEDGAPVTKSKGKATFPKLVEISQRNGIDRSLPPISDIKEIFKKIAQRALELGLKECLGPLQSRFLNVATMCSGTESPILALQSINDALEELGQPTLPFKHCFSAESEPFKQAYIERNFDIDIIFRDIEEFTIDGKAATKAYTAYGALVPIPKDIDLLIAGFVCKDRSMLNAKKKKVNQKGQTLNTFNAILAYAKAHRPSIVILENIMGDRKDWEEYKKRYENEGFECSFDNQFDNKNYYLPQTRNRGYMICLDRNKFGKGVKEAVTRWLDLAKKFERKASSPLTEFVLPADDPRVQQARKEYLARNINQAGKKADWEVCRGRAETERSHYKLGEQRPFTNWVNGGSCVAPDYVDGPWLKRQVERVWDCLDVHLLRNATPQRGSFDSRYKMRVWNLSQNCDRFKDTQPFGIAPCLTPTGIPFMTDRGARATGYDFLLLQGIPIDKILFTTETDEQIQDLGGNSMGSTVVGVVTLSALIVAFKSLPIKERHTTPQLNTRLSHPAYPTTGLELLENRSLQEHLHTKVDDIERLKSDALSSRSMCFCEGQGPSVCNLIQHCESCRHTACTLCAGSPVHEYGPTHTSMSTRMRPQDFRHKWEAAFPTRVTLEKPKDFGSIRKLWRGTKPALSQDYANIVTSIFDKELLLQPFTRSRSWKVRYDSPAARLELILAETPEWRLYAKASSSENMDESTRAAFEHPIARSVITDGRLLPTSWEPFVPQGQKFKITSQRSGELRPSWRATLGLPEFKEEKMATELIIGSQKGGLSGFDFSGTYTLRPKCGTAKGYLFRRVLPPTRSGGQDDVFLFLDPSPLGDPRNDCFVFSKDHGRLPWGEQREVIARLDPVWEPLVDNKSKQDIAKVEHITATVDGEWRSDSSFSATVLPVHTKISLRSPFPTKPWAGLAIARGCSTLATLLECKFDLPSHINSQWASRKHIGLRDKSFFDSFSFVLRRIQSMPSLNKWESLAMPSDEHCETCAPATPTILWQLNPKSKRGAPVVVPYEHPLDAIGFEKMLKERPAPFRIELDVGTHGGKITISHNVQTMVHRAVARLAGVGDSPRVSWKLITDAYASAMHTFPRFTLKDNDEDDPEATPDGMKKPLFEKQERSLAWMIRQEDDAAPPFTLREVEEAALPHLNWRAEVKAEKNIRIRGGVLADKVGFGKTILILGLAQSEFDKKSDEEIIRENSLAKGKGPSLINISATLVVASGNITKQWRSEIITFLGKKYDGKETLLIENAKQLEKLSVEDFTCAKFIIVQWRVLFDAKYVSRLSHLTAMPEPLTTNGRVFASWLDQAISQLPTNLQTLKREGIRTFEEDIQRQYERNLANPKLHKEVGSKQLQASTGSRSSKSVQEGNELADLKWPVLQLFRYNRIVVDEYPYLQAEKGGRGKDNSIGAYLSITRLQREKMWILSGTPDLDDFSDVKRLAAFFQINLGADTKAPSVVTRRNLRKIAEDRSKTEEFLSFRESRSNEWHQRRHEYAQGFLDRFARQNKPDIKNIPYQEHLSLSNLNLTHRILYTELMYHFGSNSMMMPSITEAEHSDRNSRINRSIAGSRSPEGALLKSSCFIDDVGDLPTIRQRELDDSGPQLEAKIVEAEKLKRICGSADTHYGNWRASRLSQRDIFGDPMVSAEVQSFIKNAQSQAPSHHDSHSPTNKDMPLLRKLDGQIRTMERIFLSNSRSVRYAKALHRLHRARTDDKLSIRCDKCRIPIRNTSDLFVIPNCGHFSCGRCLHVDITSDICVVEGCDTSLAASQPIGVDIFQHVDTLPEKPSTAKLEKLFSFLHIIKTDQVLLFVPDYELLGQIDTELAVRGIRHLAIKKNDADPGSIITTFQGETQYRVLVLNIFDVNAAGVNLQCANHVMFLSPLLAPSQHEYEAKMEQAIGRVRRYGQKKAVHIYHFANLHTIDVDAIQRHHRRSDQLVGLLREPELEPKVTMAKTKGKGKASSKKEDSLEGPPIPAEPTQLVTNKEGEIVLVPVSWLTDCAKAEAGNIDPDSTSGFSTLTMFSETYGALEEF</sequence>
<organism evidence="8">
    <name type="scientific">Mytilinidion resinicola</name>
    <dbReference type="NCBI Taxonomy" id="574789"/>
    <lineage>
        <taxon>Eukaryota</taxon>
        <taxon>Fungi</taxon>
        <taxon>Dikarya</taxon>
        <taxon>Ascomycota</taxon>
        <taxon>Pezizomycotina</taxon>
        <taxon>Dothideomycetes</taxon>
        <taxon>Pleosporomycetidae</taxon>
        <taxon>Mytilinidiales</taxon>
        <taxon>Mytilinidiaceae</taxon>
        <taxon>Mytilinidion</taxon>
    </lineage>
</organism>
<dbReference type="GO" id="GO:0008094">
    <property type="term" value="F:ATP-dependent activity, acting on DNA"/>
    <property type="evidence" value="ECO:0007669"/>
    <property type="project" value="TreeGrafter"/>
</dbReference>
<dbReference type="InterPro" id="IPR001525">
    <property type="entry name" value="C5_MeTfrase"/>
</dbReference>
<dbReference type="GeneID" id="54469137"/>
<keyword evidence="5" id="KW-0067">ATP-binding</keyword>
<feature type="region of interest" description="Disordered" evidence="6">
    <location>
        <begin position="2184"/>
        <end position="2215"/>
    </location>
</feature>
<feature type="compositionally biased region" description="Low complexity" evidence="6">
    <location>
        <begin position="69"/>
        <end position="78"/>
    </location>
</feature>
<dbReference type="Gene3D" id="3.40.50.300">
    <property type="entry name" value="P-loop containing nucleotide triphosphate hydrolases"/>
    <property type="match status" value="2"/>
</dbReference>
<protein>
    <recommendedName>
        <fullName evidence="7">Helicase C-terminal domain-containing protein</fullName>
    </recommendedName>
</protein>
<evidence type="ECO:0000313" key="9">
    <source>
        <dbReference type="Proteomes" id="UP000504636"/>
    </source>
</evidence>
<feature type="compositionally biased region" description="Acidic residues" evidence="6">
    <location>
        <begin position="229"/>
        <end position="239"/>
    </location>
</feature>
<dbReference type="OrthoDB" id="423221at2759"/>
<dbReference type="RefSeq" id="XP_033574997.1">
    <property type="nucleotide sequence ID" value="XM_033728244.1"/>
</dbReference>
<dbReference type="InterPro" id="IPR029063">
    <property type="entry name" value="SAM-dependent_MTases_sf"/>
</dbReference>
<feature type="region of interest" description="Disordered" evidence="6">
    <location>
        <begin position="133"/>
        <end position="239"/>
    </location>
</feature>
<evidence type="ECO:0000256" key="4">
    <source>
        <dbReference type="ARBA" id="ARBA00022801"/>
    </source>
</evidence>
<dbReference type="InterPro" id="IPR014001">
    <property type="entry name" value="Helicase_ATP-bd"/>
</dbReference>
<dbReference type="SUPFAM" id="SSF53335">
    <property type="entry name" value="S-adenosyl-L-methionine-dependent methyltransferases"/>
    <property type="match status" value="1"/>
</dbReference>
<dbReference type="InterPro" id="IPR000330">
    <property type="entry name" value="SNF2_N"/>
</dbReference>
<reference evidence="10" key="2">
    <citation type="submission" date="2020-04" db="EMBL/GenBank/DDBJ databases">
        <authorList>
            <consortium name="NCBI Genome Project"/>
        </authorList>
    </citation>
    <scope>NUCLEOTIDE SEQUENCE</scope>
    <source>
        <strain evidence="10">CBS 304.34</strain>
    </source>
</reference>
<dbReference type="InterPro" id="IPR050628">
    <property type="entry name" value="SNF2_RAD54_helicase_TF"/>
</dbReference>
<gene>
    <name evidence="8 10" type="ORF">BDZ99DRAFT_572902</name>
</gene>
<dbReference type="PANTHER" id="PTHR45626:SF26">
    <property type="entry name" value="FAMILY HELICASE, PUTATIVE (AFU_ORTHOLOGUE AFUA_2G09120)-RELATED"/>
    <property type="match status" value="1"/>
</dbReference>
<evidence type="ECO:0000313" key="10">
    <source>
        <dbReference type="RefSeq" id="XP_033574997.1"/>
    </source>
</evidence>
<feature type="compositionally biased region" description="Acidic residues" evidence="6">
    <location>
        <begin position="190"/>
        <end position="200"/>
    </location>
</feature>
<keyword evidence="3" id="KW-0547">Nucleotide-binding</keyword>
<dbReference type="Pfam" id="PF00271">
    <property type="entry name" value="Helicase_C"/>
    <property type="match status" value="1"/>
</dbReference>
<evidence type="ECO:0000313" key="8">
    <source>
        <dbReference type="EMBL" id="KAF2808033.1"/>
    </source>
</evidence>
<feature type="domain" description="Helicase C-terminal" evidence="7">
    <location>
        <begin position="2027"/>
        <end position="2181"/>
    </location>
</feature>
<feature type="compositionally biased region" description="Low complexity" evidence="6">
    <location>
        <begin position="143"/>
        <end position="157"/>
    </location>
</feature>
<evidence type="ECO:0000256" key="6">
    <source>
        <dbReference type="SAM" id="MobiDB-lite"/>
    </source>
</evidence>
<dbReference type="Proteomes" id="UP000504636">
    <property type="component" value="Unplaced"/>
</dbReference>
<dbReference type="PANTHER" id="PTHR45626">
    <property type="entry name" value="TRANSCRIPTION TERMINATION FACTOR 2-RELATED"/>
    <property type="match status" value="1"/>
</dbReference>
<dbReference type="CDD" id="cd18793">
    <property type="entry name" value="SF2_C_SNF"/>
    <property type="match status" value="1"/>
</dbReference>
<keyword evidence="1" id="KW-0489">Methyltransferase</keyword>
<feature type="compositionally biased region" description="Acidic residues" evidence="6">
    <location>
        <begin position="209"/>
        <end position="221"/>
    </location>
</feature>
<name>A0A6A6YHN0_9PEZI</name>
<evidence type="ECO:0000259" key="7">
    <source>
        <dbReference type="PROSITE" id="PS51194"/>
    </source>
</evidence>
<evidence type="ECO:0000256" key="5">
    <source>
        <dbReference type="ARBA" id="ARBA00022840"/>
    </source>
</evidence>
<dbReference type="SMART" id="SM00487">
    <property type="entry name" value="DEXDc"/>
    <property type="match status" value="1"/>
</dbReference>
<dbReference type="InterPro" id="IPR049730">
    <property type="entry name" value="SNF2/RAD54-like_C"/>
</dbReference>
<feature type="region of interest" description="Disordered" evidence="6">
    <location>
        <begin position="1"/>
        <end position="114"/>
    </location>
</feature>
<dbReference type="GO" id="GO:0006281">
    <property type="term" value="P:DNA repair"/>
    <property type="evidence" value="ECO:0007669"/>
    <property type="project" value="TreeGrafter"/>
</dbReference>
<dbReference type="InterPro" id="IPR027417">
    <property type="entry name" value="P-loop_NTPase"/>
</dbReference>
<feature type="compositionally biased region" description="Polar residues" evidence="6">
    <location>
        <begin position="1"/>
        <end position="15"/>
    </location>
</feature>
<dbReference type="GO" id="GO:0032259">
    <property type="term" value="P:methylation"/>
    <property type="evidence" value="ECO:0007669"/>
    <property type="project" value="UniProtKB-KW"/>
</dbReference>
<evidence type="ECO:0000256" key="1">
    <source>
        <dbReference type="ARBA" id="ARBA00022603"/>
    </source>
</evidence>
<dbReference type="GO" id="GO:0005524">
    <property type="term" value="F:ATP binding"/>
    <property type="evidence" value="ECO:0007669"/>
    <property type="project" value="UniProtKB-KW"/>
</dbReference>
<dbReference type="GO" id="GO:0005634">
    <property type="term" value="C:nucleus"/>
    <property type="evidence" value="ECO:0007669"/>
    <property type="project" value="TreeGrafter"/>
</dbReference>
<keyword evidence="2" id="KW-0808">Transferase</keyword>
<evidence type="ECO:0000256" key="2">
    <source>
        <dbReference type="ARBA" id="ARBA00022679"/>
    </source>
</evidence>
<reference evidence="10" key="3">
    <citation type="submission" date="2025-04" db="UniProtKB">
        <authorList>
            <consortium name="RefSeq"/>
        </authorList>
    </citation>
    <scope>IDENTIFICATION</scope>
    <source>
        <strain evidence="10">CBS 304.34</strain>
    </source>
</reference>
<feature type="region of interest" description="Disordered" evidence="6">
    <location>
        <begin position="1891"/>
        <end position="1911"/>
    </location>
</feature>
<reference evidence="8 10" key="1">
    <citation type="journal article" date="2020" name="Stud. Mycol.">
        <title>101 Dothideomycetes genomes: a test case for predicting lifestyles and emergence of pathogens.</title>
        <authorList>
            <person name="Haridas S."/>
            <person name="Albert R."/>
            <person name="Binder M."/>
            <person name="Bloem J."/>
            <person name="Labutti K."/>
            <person name="Salamov A."/>
            <person name="Andreopoulos B."/>
            <person name="Baker S."/>
            <person name="Barry K."/>
            <person name="Bills G."/>
            <person name="Bluhm B."/>
            <person name="Cannon C."/>
            <person name="Castanera R."/>
            <person name="Culley D."/>
            <person name="Daum C."/>
            <person name="Ezra D."/>
            <person name="Gonzalez J."/>
            <person name="Henrissat B."/>
            <person name="Kuo A."/>
            <person name="Liang C."/>
            <person name="Lipzen A."/>
            <person name="Lutzoni F."/>
            <person name="Magnuson J."/>
            <person name="Mondo S."/>
            <person name="Nolan M."/>
            <person name="Ohm R."/>
            <person name="Pangilinan J."/>
            <person name="Park H.-J."/>
            <person name="Ramirez L."/>
            <person name="Alfaro M."/>
            <person name="Sun H."/>
            <person name="Tritt A."/>
            <person name="Yoshinaga Y."/>
            <person name="Zwiers L.-H."/>
            <person name="Turgeon B."/>
            <person name="Goodwin S."/>
            <person name="Spatafora J."/>
            <person name="Crous P."/>
            <person name="Grigoriev I."/>
        </authorList>
    </citation>
    <scope>NUCLEOTIDE SEQUENCE</scope>
    <source>
        <strain evidence="8 10">CBS 304.34</strain>
    </source>
</reference>
<dbReference type="Gene3D" id="3.40.50.150">
    <property type="entry name" value="Vaccinia Virus protein VP39"/>
    <property type="match status" value="1"/>
</dbReference>
<dbReference type="EMBL" id="MU003704">
    <property type="protein sequence ID" value="KAF2808033.1"/>
    <property type="molecule type" value="Genomic_DNA"/>
</dbReference>
<keyword evidence="4" id="KW-0378">Hydrolase</keyword>
<keyword evidence="9" id="KW-1185">Reference proteome</keyword>
<dbReference type="PROSITE" id="PS51194">
    <property type="entry name" value="HELICASE_CTER"/>
    <property type="match status" value="1"/>
</dbReference>
<proteinExistence type="predicted"/>
<dbReference type="GO" id="GO:0008168">
    <property type="term" value="F:methyltransferase activity"/>
    <property type="evidence" value="ECO:0007669"/>
    <property type="project" value="UniProtKB-KW"/>
</dbReference>
<evidence type="ECO:0000256" key="3">
    <source>
        <dbReference type="ARBA" id="ARBA00022741"/>
    </source>
</evidence>